<reference evidence="2 3" key="1">
    <citation type="journal article" date="2014" name="Genome Biol. Evol.">
        <title>The secreted proteins of Achlya hypogyna and Thraustotheca clavata identify the ancestral oomycete secretome and reveal gene acquisitions by horizontal gene transfer.</title>
        <authorList>
            <person name="Misner I."/>
            <person name="Blouin N."/>
            <person name="Leonard G."/>
            <person name="Richards T.A."/>
            <person name="Lane C.E."/>
        </authorList>
    </citation>
    <scope>NUCLEOTIDE SEQUENCE [LARGE SCALE GENOMIC DNA]</scope>
    <source>
        <strain evidence="2 3">ATCC 48635</strain>
    </source>
</reference>
<evidence type="ECO:0000313" key="2">
    <source>
        <dbReference type="EMBL" id="OQR82295.1"/>
    </source>
</evidence>
<dbReference type="EMBL" id="JNBR01002501">
    <property type="protein sequence ID" value="OQR82295.1"/>
    <property type="molecule type" value="Genomic_DNA"/>
</dbReference>
<keyword evidence="3" id="KW-1185">Reference proteome</keyword>
<name>A0A1V9Y981_ACHHY</name>
<organism evidence="2 3">
    <name type="scientific">Achlya hypogyna</name>
    <name type="common">Oomycete</name>
    <name type="synonym">Protoachlya hypogyna</name>
    <dbReference type="NCBI Taxonomy" id="1202772"/>
    <lineage>
        <taxon>Eukaryota</taxon>
        <taxon>Sar</taxon>
        <taxon>Stramenopiles</taxon>
        <taxon>Oomycota</taxon>
        <taxon>Saprolegniomycetes</taxon>
        <taxon>Saprolegniales</taxon>
        <taxon>Achlyaceae</taxon>
        <taxon>Achlya</taxon>
    </lineage>
</organism>
<sequence>MDSPPRSSAPRSLLHAPGSHHQALEMQLEGEMQPMDPDMDMGYNPRSDVLVHQHFFNDFGDDFDDEDVE</sequence>
<feature type="region of interest" description="Disordered" evidence="1">
    <location>
        <begin position="1"/>
        <end position="20"/>
    </location>
</feature>
<protein>
    <submittedName>
        <fullName evidence="2">Uncharacterized protein</fullName>
    </submittedName>
</protein>
<dbReference type="OrthoDB" id="10299130at2759"/>
<evidence type="ECO:0000313" key="3">
    <source>
        <dbReference type="Proteomes" id="UP000243579"/>
    </source>
</evidence>
<proteinExistence type="predicted"/>
<dbReference type="Proteomes" id="UP000243579">
    <property type="component" value="Unassembled WGS sequence"/>
</dbReference>
<feature type="compositionally biased region" description="Low complexity" evidence="1">
    <location>
        <begin position="1"/>
        <end position="12"/>
    </location>
</feature>
<dbReference type="AlphaFoldDB" id="A0A1V9Y981"/>
<gene>
    <name evidence="2" type="ORF">ACHHYP_16264</name>
</gene>
<comment type="caution">
    <text evidence="2">The sequence shown here is derived from an EMBL/GenBank/DDBJ whole genome shotgun (WGS) entry which is preliminary data.</text>
</comment>
<evidence type="ECO:0000256" key="1">
    <source>
        <dbReference type="SAM" id="MobiDB-lite"/>
    </source>
</evidence>
<accession>A0A1V9Y981</accession>